<accession>A0ABV2RK63</accession>
<evidence type="ECO:0000313" key="2">
    <source>
        <dbReference type="Proteomes" id="UP001549291"/>
    </source>
</evidence>
<dbReference type="GeneID" id="92963628"/>
<sequence length="44" mass="5320">MTKSEQQSDVKQLTPSRVEEAQRVISEYMSDLREIIWKLHRKMN</sequence>
<gene>
    <name evidence="1" type="ORF">ABIF63_001420</name>
</gene>
<keyword evidence="1" id="KW-0808">Transferase</keyword>
<dbReference type="EMBL" id="JBEPTQ010000002">
    <property type="protein sequence ID" value="MET4717314.1"/>
    <property type="molecule type" value="Genomic_DNA"/>
</dbReference>
<dbReference type="Proteomes" id="UP001549291">
    <property type="component" value="Unassembled WGS sequence"/>
</dbReference>
<protein>
    <submittedName>
        <fullName evidence="1">Signal transduction histidine kinase</fullName>
    </submittedName>
</protein>
<dbReference type="GO" id="GO:0016301">
    <property type="term" value="F:kinase activity"/>
    <property type="evidence" value="ECO:0007669"/>
    <property type="project" value="UniProtKB-KW"/>
</dbReference>
<keyword evidence="1" id="KW-0418">Kinase</keyword>
<comment type="caution">
    <text evidence="1">The sequence shown here is derived from an EMBL/GenBank/DDBJ whole genome shotgun (WGS) entry which is preliminary data.</text>
</comment>
<evidence type="ECO:0000313" key="1">
    <source>
        <dbReference type="EMBL" id="MET4717314.1"/>
    </source>
</evidence>
<keyword evidence="2" id="KW-1185">Reference proteome</keyword>
<dbReference type="RefSeq" id="WP_016839765.1">
    <property type="nucleotide sequence ID" value="NZ_JBEPTQ010000002.1"/>
</dbReference>
<reference evidence="1 2" key="1">
    <citation type="submission" date="2024-06" db="EMBL/GenBank/DDBJ databases">
        <title>Genomic Encyclopedia of Type Strains, Phase V (KMG-V): Genome sequencing to study the core and pangenomes of soil and plant-associated prokaryotes.</title>
        <authorList>
            <person name="Whitman W."/>
        </authorList>
    </citation>
    <scope>NUCLEOTIDE SEQUENCE [LARGE SCALE GENOMIC DNA]</scope>
    <source>
        <strain evidence="1 2">USDA 160</strain>
    </source>
</reference>
<proteinExistence type="predicted"/>
<organism evidence="1 2">
    <name type="scientific">Bradyrhizobium japonicum</name>
    <dbReference type="NCBI Taxonomy" id="375"/>
    <lineage>
        <taxon>Bacteria</taxon>
        <taxon>Pseudomonadati</taxon>
        <taxon>Pseudomonadota</taxon>
        <taxon>Alphaproteobacteria</taxon>
        <taxon>Hyphomicrobiales</taxon>
        <taxon>Nitrobacteraceae</taxon>
        <taxon>Bradyrhizobium</taxon>
    </lineage>
</organism>
<name>A0ABV2RK63_BRAJP</name>